<dbReference type="Proteomes" id="UP000054217">
    <property type="component" value="Unassembled WGS sequence"/>
</dbReference>
<feature type="transmembrane region" description="Helical" evidence="2">
    <location>
        <begin position="400"/>
        <end position="423"/>
    </location>
</feature>
<keyword evidence="2" id="KW-1133">Transmembrane helix</keyword>
<dbReference type="HOGENOM" id="CLU_015091_2_2_1"/>
<feature type="transmembrane region" description="Helical" evidence="2">
    <location>
        <begin position="498"/>
        <end position="520"/>
    </location>
</feature>
<gene>
    <name evidence="3" type="ORF">M404DRAFT_166267</name>
</gene>
<keyword evidence="2" id="KW-0472">Membrane</keyword>
<feature type="region of interest" description="Disordered" evidence="1">
    <location>
        <begin position="374"/>
        <end position="397"/>
    </location>
</feature>
<sequence length="557" mass="62521">MTEDLPVHFSRHPVVVQPVRDRPHAVSQRRLVPTSPEQVMKHRFSKRPLVDDMREYEEILTEGDMSYNAPPLPIGWVKYTQPEGAPYYMHGEKRIITDLTGPQTLVNLVGTSDNLLDKARQLGLPSHLDVELVITTVPGPEKRGDLGYYFVDHQRRLLFWVNNYNLSNIFSGVKGVTARDHMKQAVVTQYWMHIELYPNRRGLKANDHEELRNILTYAIADAATSSTSLAPFDLDSMTKMLDLVDKLEGILSSTSLILSLVEHCSTCHSRFINFSGQPCVRLNADQYIYASHHRSLRSGSSVLIRIFDVFLFQSASTHLEDLRQMWVDQIVHYPRWQKYITKLTSEWARFTIFSTVLLTADVSLLAVPALGGGGGSSDGGTLSNSTENSTSSGGDPSPPVALQMTAAVASIYLSIFFSVASILTSIQLTERIGGKEYSSATATSALLQRADKSLFGTDWLAIMYSLPYAFLVWGIFLFILGMSLVVFSSTNHAVPASLAPFFFLLFIFSIWPSFSGHGVYEALERSWRSLLDCEMWKSPRHSERKRQRRGSVRVTGV</sequence>
<keyword evidence="2" id="KW-0812">Transmembrane</keyword>
<name>A0A0C3NHU2_PISTI</name>
<keyword evidence="4" id="KW-1185">Reference proteome</keyword>
<dbReference type="InParanoid" id="A0A0C3NHU2"/>
<dbReference type="AlphaFoldDB" id="A0A0C3NHU2"/>
<reference evidence="3 4" key="1">
    <citation type="submission" date="2014-04" db="EMBL/GenBank/DDBJ databases">
        <authorList>
            <consortium name="DOE Joint Genome Institute"/>
            <person name="Kuo A."/>
            <person name="Kohler A."/>
            <person name="Costa M.D."/>
            <person name="Nagy L.G."/>
            <person name="Floudas D."/>
            <person name="Copeland A."/>
            <person name="Barry K.W."/>
            <person name="Cichocki N."/>
            <person name="Veneault-Fourrey C."/>
            <person name="LaButti K."/>
            <person name="Lindquist E.A."/>
            <person name="Lipzen A."/>
            <person name="Lundell T."/>
            <person name="Morin E."/>
            <person name="Murat C."/>
            <person name="Sun H."/>
            <person name="Tunlid A."/>
            <person name="Henrissat B."/>
            <person name="Grigoriev I.V."/>
            <person name="Hibbett D.S."/>
            <person name="Martin F."/>
            <person name="Nordberg H.P."/>
            <person name="Cantor M.N."/>
            <person name="Hua S.X."/>
        </authorList>
    </citation>
    <scope>NUCLEOTIDE SEQUENCE [LARGE SCALE GENOMIC DNA]</scope>
    <source>
        <strain evidence="3 4">Marx 270</strain>
    </source>
</reference>
<protein>
    <recommendedName>
        <fullName evidence="5">WW domain-containing protein</fullName>
    </recommendedName>
</protein>
<proteinExistence type="predicted"/>
<evidence type="ECO:0000256" key="1">
    <source>
        <dbReference type="SAM" id="MobiDB-lite"/>
    </source>
</evidence>
<feature type="transmembrane region" description="Helical" evidence="2">
    <location>
        <begin position="459"/>
        <end position="486"/>
    </location>
</feature>
<evidence type="ECO:0000313" key="4">
    <source>
        <dbReference type="Proteomes" id="UP000054217"/>
    </source>
</evidence>
<reference evidence="4" key="2">
    <citation type="submission" date="2015-01" db="EMBL/GenBank/DDBJ databases">
        <title>Evolutionary Origins and Diversification of the Mycorrhizal Mutualists.</title>
        <authorList>
            <consortium name="DOE Joint Genome Institute"/>
            <consortium name="Mycorrhizal Genomics Consortium"/>
            <person name="Kohler A."/>
            <person name="Kuo A."/>
            <person name="Nagy L.G."/>
            <person name="Floudas D."/>
            <person name="Copeland A."/>
            <person name="Barry K.W."/>
            <person name="Cichocki N."/>
            <person name="Veneault-Fourrey C."/>
            <person name="LaButti K."/>
            <person name="Lindquist E.A."/>
            <person name="Lipzen A."/>
            <person name="Lundell T."/>
            <person name="Morin E."/>
            <person name="Murat C."/>
            <person name="Riley R."/>
            <person name="Ohm R."/>
            <person name="Sun H."/>
            <person name="Tunlid A."/>
            <person name="Henrissat B."/>
            <person name="Grigoriev I.V."/>
            <person name="Hibbett D.S."/>
            <person name="Martin F."/>
        </authorList>
    </citation>
    <scope>NUCLEOTIDE SEQUENCE [LARGE SCALE GENOMIC DNA]</scope>
    <source>
        <strain evidence="4">Marx 270</strain>
    </source>
</reference>
<dbReference type="EMBL" id="KN832072">
    <property type="protein sequence ID" value="KIN95260.1"/>
    <property type="molecule type" value="Genomic_DNA"/>
</dbReference>
<evidence type="ECO:0000313" key="3">
    <source>
        <dbReference type="EMBL" id="KIN95260.1"/>
    </source>
</evidence>
<dbReference type="OrthoDB" id="2657661at2759"/>
<organism evidence="3 4">
    <name type="scientific">Pisolithus tinctorius Marx 270</name>
    <dbReference type="NCBI Taxonomy" id="870435"/>
    <lineage>
        <taxon>Eukaryota</taxon>
        <taxon>Fungi</taxon>
        <taxon>Dikarya</taxon>
        <taxon>Basidiomycota</taxon>
        <taxon>Agaricomycotina</taxon>
        <taxon>Agaricomycetes</taxon>
        <taxon>Agaricomycetidae</taxon>
        <taxon>Boletales</taxon>
        <taxon>Sclerodermatineae</taxon>
        <taxon>Pisolithaceae</taxon>
        <taxon>Pisolithus</taxon>
    </lineage>
</organism>
<evidence type="ECO:0000256" key="2">
    <source>
        <dbReference type="SAM" id="Phobius"/>
    </source>
</evidence>
<accession>A0A0C3NHU2</accession>
<feature type="compositionally biased region" description="Low complexity" evidence="1">
    <location>
        <begin position="379"/>
        <end position="394"/>
    </location>
</feature>
<evidence type="ECO:0008006" key="5">
    <source>
        <dbReference type="Google" id="ProtNLM"/>
    </source>
</evidence>